<dbReference type="InterPro" id="IPR029787">
    <property type="entry name" value="Nucleotide_cyclase"/>
</dbReference>
<gene>
    <name evidence="2" type="ORF">ABB25_04965</name>
</gene>
<dbReference type="InterPro" id="IPR001054">
    <property type="entry name" value="A/G_cyclase"/>
</dbReference>
<dbReference type="GO" id="GO:0009190">
    <property type="term" value="P:cyclic nucleotide biosynthetic process"/>
    <property type="evidence" value="ECO:0007669"/>
    <property type="project" value="InterPro"/>
</dbReference>
<organism evidence="2 3">
    <name type="scientific">Stenotrophomonas koreensis</name>
    <dbReference type="NCBI Taxonomy" id="266128"/>
    <lineage>
        <taxon>Bacteria</taxon>
        <taxon>Pseudomonadati</taxon>
        <taxon>Pseudomonadota</taxon>
        <taxon>Gammaproteobacteria</taxon>
        <taxon>Lysobacterales</taxon>
        <taxon>Lysobacteraceae</taxon>
        <taxon>Stenotrophomonas</taxon>
    </lineage>
</organism>
<dbReference type="SUPFAM" id="SSF55073">
    <property type="entry name" value="Nucleotide cyclase"/>
    <property type="match status" value="1"/>
</dbReference>
<dbReference type="AlphaFoldDB" id="A0A0R0BQ32"/>
<dbReference type="NCBIfam" id="TIGR04510">
    <property type="entry name" value="mod_pep_cyc"/>
    <property type="match status" value="1"/>
</dbReference>
<proteinExistence type="predicted"/>
<dbReference type="Proteomes" id="UP000051254">
    <property type="component" value="Unassembled WGS sequence"/>
</dbReference>
<comment type="caution">
    <text evidence="2">The sequence shown here is derived from an EMBL/GenBank/DDBJ whole genome shotgun (WGS) entry which is preliminary data.</text>
</comment>
<evidence type="ECO:0000259" key="1">
    <source>
        <dbReference type="Pfam" id="PF09976"/>
    </source>
</evidence>
<sequence length="830" mass="91128">MDEQMSAPVIRALLLTDLCDSVALVERIGDLASAELFRSHDLLVLELQQRWHGRLIDRSDGMLLVFERPLHGIGFALDYLAELEALGQARGFALKARAGLHVGEVLLWENSQEAIDIGAKPLEVEGLAKPLAARLLAMARPGQVLVSAVAEALARRASKDELGNLRDRLVWKSHGAWYMKGVPTAQEVFEVGEIGTAPLRRPLSGPKAWRALPLWRRPAALVLQAVLVTAAVAGVWYATRSEPAIAFAQRDWVVLADINNLATDDTLNLPLEQGLRIALEQSRYLNVMSSEQVDAALELLGHSDAPQLTRELAIDVALREGARAVVVPSLEKRNGQWRFILDLVDPVSGRNVRSGHVQITANGQEQLLEAIDESVRTMRAHLGEDAAQITSSEPLPQVSTSSLPALRAYALAEKAIGQRDYATATELYAAALEADPGFALAHVGNARLLWRLRDLGGAREHLAIALQRRDGLPLRERLYLDAWSEELSRRGWATERWEALAKLYPDFTAGPSNASLYLLMDNRFAQSEQYARQAGYSRHPMRMFPLVHLARAQLAQGQYQQALQVLDEVDQLIGNGRQHDLRGDVLAAGGDVDQAQQLFQQAATGTDPGARSMALRGLLSVGAARQNCAQMQDSARQLRDSLKDAPGISSLHAEVAVQVAQLCQGRGQLDAASLQALVNRLEALVAEELDNEQVGLNDLYLRLLVLAYVAQRGGEQAIADSLIRRHANQMMELGNPVTIKLLGVVLARQQLDQGKPEAVIERLRTQLDGTELYQARVVLRDAYRAMGDVAAEQQQQRWLLNNAGRAWAEMVIAQQLQPLNILDLKASQAG</sequence>
<feature type="domain" description="Ancillary SecYEG translocon subunit/Cell division coordinator CpoB TPR" evidence="1">
    <location>
        <begin position="547"/>
        <end position="611"/>
    </location>
</feature>
<dbReference type="Gene3D" id="3.30.70.1230">
    <property type="entry name" value="Nucleotide cyclase"/>
    <property type="match status" value="1"/>
</dbReference>
<protein>
    <recommendedName>
        <fullName evidence="1">Ancillary SecYEG translocon subunit/Cell division coordinator CpoB TPR domain-containing protein</fullName>
    </recommendedName>
</protein>
<keyword evidence="3" id="KW-1185">Reference proteome</keyword>
<dbReference type="InterPro" id="IPR011990">
    <property type="entry name" value="TPR-like_helical_dom_sf"/>
</dbReference>
<reference evidence="2 3" key="1">
    <citation type="submission" date="2015-05" db="EMBL/GenBank/DDBJ databases">
        <title>Genome sequencing and analysis of members of genus Stenotrophomonas.</title>
        <authorList>
            <person name="Patil P.P."/>
            <person name="Midha S."/>
            <person name="Patil P.B."/>
        </authorList>
    </citation>
    <scope>NUCLEOTIDE SEQUENCE [LARGE SCALE GENOMIC DNA]</scope>
    <source>
        <strain evidence="2 3">DSM 17805</strain>
    </source>
</reference>
<dbReference type="Gene3D" id="1.25.40.10">
    <property type="entry name" value="Tetratricopeptide repeat domain"/>
    <property type="match status" value="2"/>
</dbReference>
<name>A0A0R0BQ32_9GAMM</name>
<dbReference type="Pfam" id="PF09976">
    <property type="entry name" value="TPR_21"/>
    <property type="match status" value="1"/>
</dbReference>
<dbReference type="GO" id="GO:0035556">
    <property type="term" value="P:intracellular signal transduction"/>
    <property type="evidence" value="ECO:0007669"/>
    <property type="project" value="InterPro"/>
</dbReference>
<dbReference type="CDD" id="cd07302">
    <property type="entry name" value="CHD"/>
    <property type="match status" value="1"/>
</dbReference>
<evidence type="ECO:0000313" key="3">
    <source>
        <dbReference type="Proteomes" id="UP000051254"/>
    </source>
</evidence>
<dbReference type="InterPro" id="IPR018704">
    <property type="entry name" value="SecYEG/CpoB_TPR"/>
</dbReference>
<dbReference type="SUPFAM" id="SSF48452">
    <property type="entry name" value="TPR-like"/>
    <property type="match status" value="1"/>
</dbReference>
<dbReference type="STRING" id="266128.ABB25_04965"/>
<dbReference type="EMBL" id="LDJH01000007">
    <property type="protein sequence ID" value="KRG59205.1"/>
    <property type="molecule type" value="Genomic_DNA"/>
</dbReference>
<dbReference type="InterPro" id="IPR030966">
    <property type="entry name" value="Mod_pep_cyc"/>
</dbReference>
<accession>A0A0R0BQ32</accession>
<dbReference type="PATRIC" id="fig|266128.3.peg.2651"/>
<evidence type="ECO:0000313" key="2">
    <source>
        <dbReference type="EMBL" id="KRG59205.1"/>
    </source>
</evidence>
<dbReference type="GO" id="GO:0004016">
    <property type="term" value="F:adenylate cyclase activity"/>
    <property type="evidence" value="ECO:0007669"/>
    <property type="project" value="UniProtKB-ARBA"/>
</dbReference>